<gene>
    <name evidence="2" type="ORF">ADS79_15095</name>
    <name evidence="1" type="ORF">BRE01_59560</name>
</gene>
<evidence type="ECO:0008006" key="5">
    <source>
        <dbReference type="Google" id="ProtNLM"/>
    </source>
</evidence>
<dbReference type="EMBL" id="LGIQ01000009">
    <property type="protein sequence ID" value="KNB70289.1"/>
    <property type="molecule type" value="Genomic_DNA"/>
</dbReference>
<dbReference type="STRING" id="54915.ADS79_15095"/>
<dbReference type="Gene3D" id="3.40.30.10">
    <property type="entry name" value="Glutaredoxin"/>
    <property type="match status" value="1"/>
</dbReference>
<comment type="caution">
    <text evidence="2">The sequence shown here is derived from an EMBL/GenBank/DDBJ whole genome shotgun (WGS) entry which is preliminary data.</text>
</comment>
<dbReference type="InterPro" id="IPR036249">
    <property type="entry name" value="Thioredoxin-like_sf"/>
</dbReference>
<dbReference type="Proteomes" id="UP000036834">
    <property type="component" value="Unassembled WGS sequence"/>
</dbReference>
<dbReference type="Pfam" id="PF14595">
    <property type="entry name" value="Thioredoxin_9"/>
    <property type="match status" value="1"/>
</dbReference>
<reference evidence="1 4" key="3">
    <citation type="submission" date="2019-06" db="EMBL/GenBank/DDBJ databases">
        <title>Whole genome shotgun sequence of Brevibacillus reuszeri NBRC 15719.</title>
        <authorList>
            <person name="Hosoyama A."/>
            <person name="Uohara A."/>
            <person name="Ohji S."/>
            <person name="Ichikawa N."/>
        </authorList>
    </citation>
    <scope>NUCLEOTIDE SEQUENCE [LARGE SCALE GENOMIC DNA]</scope>
    <source>
        <strain evidence="1 4">NBRC 15719</strain>
    </source>
</reference>
<evidence type="ECO:0000313" key="1">
    <source>
        <dbReference type="EMBL" id="GED72254.1"/>
    </source>
</evidence>
<dbReference type="OrthoDB" id="6120799at2"/>
<sequence>MSKNVAHKFRTGLKPQAFVEGMTKNQEAYQKWSEAFTWTNEADREFFASLAHRDDLRCLILAAEWCGDVIRNLPVVLHTLKDTEMPIEILVMEDHLDLMDEFLTMGGRAIPVVIFADTGGHVLAQWGPRPKHVQEVMIAFKQQNPDRNAPDYDEKIKIARTEMLEKYGDGPGYQAVIVSELRELLSSI</sequence>
<dbReference type="EMBL" id="BJON01000028">
    <property type="protein sequence ID" value="GED72254.1"/>
    <property type="molecule type" value="Genomic_DNA"/>
</dbReference>
<accession>A0A0K9YNJ6</accession>
<dbReference type="RefSeq" id="WP_049739258.1">
    <property type="nucleotide sequence ID" value="NZ_BJON01000028.1"/>
</dbReference>
<dbReference type="SUPFAM" id="SSF52833">
    <property type="entry name" value="Thioredoxin-like"/>
    <property type="match status" value="1"/>
</dbReference>
<proteinExistence type="predicted"/>
<evidence type="ECO:0000313" key="3">
    <source>
        <dbReference type="Proteomes" id="UP000036834"/>
    </source>
</evidence>
<keyword evidence="4" id="KW-1185">Reference proteome</keyword>
<organism evidence="2 3">
    <name type="scientific">Brevibacillus reuszeri</name>
    <dbReference type="NCBI Taxonomy" id="54915"/>
    <lineage>
        <taxon>Bacteria</taxon>
        <taxon>Bacillati</taxon>
        <taxon>Bacillota</taxon>
        <taxon>Bacilli</taxon>
        <taxon>Bacillales</taxon>
        <taxon>Paenibacillaceae</taxon>
        <taxon>Brevibacillus</taxon>
    </lineage>
</organism>
<evidence type="ECO:0000313" key="4">
    <source>
        <dbReference type="Proteomes" id="UP000319578"/>
    </source>
</evidence>
<protein>
    <recommendedName>
        <fullName evidence="5">Thioredoxin</fullName>
    </recommendedName>
</protein>
<reference evidence="3" key="1">
    <citation type="submission" date="2015-07" db="EMBL/GenBank/DDBJ databases">
        <title>Genome sequencing project for genomic taxonomy and phylogenomics of Bacillus-like bacteria.</title>
        <authorList>
            <person name="Liu B."/>
            <person name="Wang J."/>
            <person name="Zhu Y."/>
            <person name="Liu G."/>
            <person name="Chen Q."/>
            <person name="Chen Z."/>
            <person name="Lan J."/>
            <person name="Che J."/>
            <person name="Ge C."/>
            <person name="Shi H."/>
            <person name="Pan Z."/>
            <person name="Liu X."/>
        </authorList>
    </citation>
    <scope>NUCLEOTIDE SEQUENCE [LARGE SCALE GENOMIC DNA]</scope>
    <source>
        <strain evidence="3">DSM 9887</strain>
    </source>
</reference>
<dbReference type="PATRIC" id="fig|54915.3.peg.2016"/>
<reference evidence="2" key="2">
    <citation type="submission" date="2015-07" db="EMBL/GenBank/DDBJ databases">
        <title>MeaNS - Measles Nucleotide Surveillance Program.</title>
        <authorList>
            <person name="Tran T."/>
            <person name="Druce J."/>
        </authorList>
    </citation>
    <scope>NUCLEOTIDE SEQUENCE</scope>
    <source>
        <strain evidence="2">DSM 9887</strain>
    </source>
</reference>
<dbReference type="Proteomes" id="UP000319578">
    <property type="component" value="Unassembled WGS sequence"/>
</dbReference>
<evidence type="ECO:0000313" key="2">
    <source>
        <dbReference type="EMBL" id="KNB70289.1"/>
    </source>
</evidence>
<name>A0A0K9YNJ6_9BACL</name>
<dbReference type="AlphaFoldDB" id="A0A0K9YNJ6"/>